<feature type="signal peptide" evidence="4">
    <location>
        <begin position="1"/>
        <end position="24"/>
    </location>
</feature>
<dbReference type="InterPro" id="IPR008969">
    <property type="entry name" value="CarboxyPept-like_regulatory"/>
</dbReference>
<evidence type="ECO:0000313" key="5">
    <source>
        <dbReference type="EMBL" id="MEN3324350.1"/>
    </source>
</evidence>
<dbReference type="InterPro" id="IPR036942">
    <property type="entry name" value="Beta-barrel_TonB_sf"/>
</dbReference>
<keyword evidence="4" id="KW-0732">Signal</keyword>
<dbReference type="Pfam" id="PF13715">
    <property type="entry name" value="CarbopepD_reg_2"/>
    <property type="match status" value="1"/>
</dbReference>
<gene>
    <name evidence="5" type="ORF">VP395_11480</name>
</gene>
<dbReference type="EMBL" id="JAZHYP010000005">
    <property type="protein sequence ID" value="MEN3324350.1"/>
    <property type="molecule type" value="Genomic_DNA"/>
</dbReference>
<evidence type="ECO:0000313" key="6">
    <source>
        <dbReference type="Proteomes" id="UP001416393"/>
    </source>
</evidence>
<name>A0ABV0ADH8_9FLAO</name>
<dbReference type="Proteomes" id="UP001416393">
    <property type="component" value="Unassembled WGS sequence"/>
</dbReference>
<evidence type="ECO:0000256" key="3">
    <source>
        <dbReference type="ARBA" id="ARBA00023237"/>
    </source>
</evidence>
<reference evidence="5 6" key="1">
    <citation type="submission" date="2024-01" db="EMBL/GenBank/DDBJ databases">
        <title>Mariniflexile litorale sp. nov., isolated from the shallow sediments of the Sea of Japan.</title>
        <authorList>
            <person name="Romanenko L."/>
            <person name="Bystritskaya E."/>
            <person name="Isaeva M."/>
        </authorList>
    </citation>
    <scope>NUCLEOTIDE SEQUENCE [LARGE SCALE GENOMIC DNA]</scope>
    <source>
        <strain evidence="5 6">KCTC 32427</strain>
    </source>
</reference>
<comment type="subcellular location">
    <subcellularLocation>
        <location evidence="1">Cell outer membrane</location>
    </subcellularLocation>
</comment>
<dbReference type="InterPro" id="IPR037066">
    <property type="entry name" value="Plug_dom_sf"/>
</dbReference>
<accession>A0ABV0ADH8</accession>
<dbReference type="RefSeq" id="WP_346242154.1">
    <property type="nucleotide sequence ID" value="NZ_JAZHYP010000005.1"/>
</dbReference>
<keyword evidence="5" id="KW-0675">Receptor</keyword>
<proteinExistence type="predicted"/>
<organism evidence="5 6">
    <name type="scientific">Mariniflexile soesokkakense</name>
    <dbReference type="NCBI Taxonomy" id="1343160"/>
    <lineage>
        <taxon>Bacteria</taxon>
        <taxon>Pseudomonadati</taxon>
        <taxon>Bacteroidota</taxon>
        <taxon>Flavobacteriia</taxon>
        <taxon>Flavobacteriales</taxon>
        <taxon>Flavobacteriaceae</taxon>
        <taxon>Mariniflexile</taxon>
    </lineage>
</organism>
<keyword evidence="3" id="KW-0998">Cell outer membrane</keyword>
<feature type="chain" id="PRO_5047261024" evidence="4">
    <location>
        <begin position="25"/>
        <end position="838"/>
    </location>
</feature>
<protein>
    <submittedName>
        <fullName evidence="5">TonB-dependent receptor</fullName>
    </submittedName>
</protein>
<evidence type="ECO:0000256" key="1">
    <source>
        <dbReference type="ARBA" id="ARBA00004442"/>
    </source>
</evidence>
<dbReference type="Gene3D" id="2.40.170.20">
    <property type="entry name" value="TonB-dependent receptor, beta-barrel domain"/>
    <property type="match status" value="1"/>
</dbReference>
<dbReference type="SUPFAM" id="SSF49464">
    <property type="entry name" value="Carboxypeptidase regulatory domain-like"/>
    <property type="match status" value="1"/>
</dbReference>
<comment type="caution">
    <text evidence="5">The sequence shown here is derived from an EMBL/GenBank/DDBJ whole genome shotgun (WGS) entry which is preliminary data.</text>
</comment>
<dbReference type="SUPFAM" id="SSF56935">
    <property type="entry name" value="Porins"/>
    <property type="match status" value="1"/>
</dbReference>
<sequence>MERSIKKTTTFFSFLLFVFFSSYAQNANKQESLTHVINALEEQYQVQFNYAEDTIEAILLIPPIKSLSLNEALTYLEDQTGLLFSIMSDSIVLVKPKEFMVLCGYLRDKDNLQPLASATVQTLNNSTITDENGFFQIKVENITQPITIRFLGYKTIVLRYDQFSKSGCEDVFLFPNLQSLSEVVVSNYITSGISKINNGSYEIDFSDFDILPGLIDNDVLQSVQAFPGIQSINETVSNINIRGGTHDQNLILWDDIKMYQSGHFFGLISMYNPQITQTVTLRKNGSDVGYTDGVSGTISMQTNPSVNNKFNATMGVNLIDANAFVDVPINKASSIQVAARKSISNFVETPTYTAFFDRISQNTEVSNNTTTITNSDKTFDFYDTSLRWIYKISSKDELRINFINVYNELQFNENALVIEKAESKESNLTQNSIAGALHYHRIWNDKLQTTFEAYETDYKLKAVNVDILGSQRFLQENIVSETSLKLKSNYRFNDVLHLLSGYHFVETEVTNLDDVDTPLFRLLISEVVRTHGVFSQLGYRSINRSSNFNFGVRYNFIEKFSKSIWEPRLSFSQRFLDFFTVEVLGEFKHQNTSQVINFQNDFLGIEKRRWQLSNNNDIPVITSKQVSLGLNYSHRDWLFNIEGYIKHIEGITAQSQGFQNQFEFAKGTGVNHVSGIDFLFRKHFNKFNTWISYAYMHNNYRFKDLQSNYFPSNYNIKHAATLGVSYSLANLKLSAGFNWHSGKPTTLPVSGNEIVNGEVNYEAVNISNLEDYLRLDMSALYNFKLTNKTKANVGVSFWNVLNRENQINQFYKINSEELNETNQRSLGLTPNAVLRVDF</sequence>
<keyword evidence="2" id="KW-0472">Membrane</keyword>
<evidence type="ECO:0000256" key="2">
    <source>
        <dbReference type="ARBA" id="ARBA00023136"/>
    </source>
</evidence>
<keyword evidence="6" id="KW-1185">Reference proteome</keyword>
<evidence type="ECO:0000256" key="4">
    <source>
        <dbReference type="SAM" id="SignalP"/>
    </source>
</evidence>
<dbReference type="Gene3D" id="2.170.130.10">
    <property type="entry name" value="TonB-dependent receptor, plug domain"/>
    <property type="match status" value="1"/>
</dbReference>